<proteinExistence type="predicted"/>
<comment type="caution">
    <text evidence="2">The sequence shown here is derived from an EMBL/GenBank/DDBJ whole genome shotgun (WGS) entry which is preliminary data.</text>
</comment>
<dbReference type="AlphaFoldDB" id="A0AAV3Y2J2"/>
<gene>
    <name evidence="2" type="ORF">PoB_000390600</name>
</gene>
<evidence type="ECO:0000313" key="2">
    <source>
        <dbReference type="EMBL" id="GFN77400.1"/>
    </source>
</evidence>
<organism evidence="2 3">
    <name type="scientific">Plakobranchus ocellatus</name>
    <dbReference type="NCBI Taxonomy" id="259542"/>
    <lineage>
        <taxon>Eukaryota</taxon>
        <taxon>Metazoa</taxon>
        <taxon>Spiralia</taxon>
        <taxon>Lophotrochozoa</taxon>
        <taxon>Mollusca</taxon>
        <taxon>Gastropoda</taxon>
        <taxon>Heterobranchia</taxon>
        <taxon>Euthyneura</taxon>
        <taxon>Panpulmonata</taxon>
        <taxon>Sacoglossa</taxon>
        <taxon>Placobranchoidea</taxon>
        <taxon>Plakobranchidae</taxon>
        <taxon>Plakobranchus</taxon>
    </lineage>
</organism>
<dbReference type="Proteomes" id="UP000735302">
    <property type="component" value="Unassembled WGS sequence"/>
</dbReference>
<accession>A0AAV3Y2J2</accession>
<name>A0AAV3Y2J2_9GAST</name>
<reference evidence="2 3" key="1">
    <citation type="journal article" date="2021" name="Elife">
        <title>Chloroplast acquisition without the gene transfer in kleptoplastic sea slugs, Plakobranchus ocellatus.</title>
        <authorList>
            <person name="Maeda T."/>
            <person name="Takahashi S."/>
            <person name="Yoshida T."/>
            <person name="Shimamura S."/>
            <person name="Takaki Y."/>
            <person name="Nagai Y."/>
            <person name="Toyoda A."/>
            <person name="Suzuki Y."/>
            <person name="Arimoto A."/>
            <person name="Ishii H."/>
            <person name="Satoh N."/>
            <person name="Nishiyama T."/>
            <person name="Hasebe M."/>
            <person name="Maruyama T."/>
            <person name="Minagawa J."/>
            <person name="Obokata J."/>
            <person name="Shigenobu S."/>
        </authorList>
    </citation>
    <scope>NUCLEOTIDE SEQUENCE [LARGE SCALE GENOMIC DNA]</scope>
</reference>
<dbReference type="Pfam" id="PF21788">
    <property type="entry name" value="TNP-like_GBD"/>
    <property type="match status" value="1"/>
</dbReference>
<dbReference type="EMBL" id="BLXT01000469">
    <property type="protein sequence ID" value="GFN77400.1"/>
    <property type="molecule type" value="Genomic_DNA"/>
</dbReference>
<keyword evidence="3" id="KW-1185">Reference proteome</keyword>
<sequence length="188" mass="21400">MGSGSPSRFSKVILFDLRSCRFNKKYTTLKFFDGDLQERFACWSYLKELFDHEAKTITKLSKLTSSYVSPSNLERQKVASALNVFSDQTASALQNSEAKKDTWEMTAMFILKVVKLWKVLNCKNMNERARLKDDYRVAIDSNEENKGVGVLKEWADCAKSMTSAKGHVRKHCLTTDTGMLCITPVVLF</sequence>
<protein>
    <submittedName>
        <fullName evidence="2">Developmentally-regulated GTP-binding protein 2</fullName>
    </submittedName>
</protein>
<evidence type="ECO:0000313" key="3">
    <source>
        <dbReference type="Proteomes" id="UP000735302"/>
    </source>
</evidence>
<feature type="domain" description="Transposable element P transposase-like GTP-binding insertion" evidence="1">
    <location>
        <begin position="37"/>
        <end position="128"/>
    </location>
</feature>
<dbReference type="InterPro" id="IPR048366">
    <property type="entry name" value="TNP-like_GBD"/>
</dbReference>
<evidence type="ECO:0000259" key="1">
    <source>
        <dbReference type="Pfam" id="PF21788"/>
    </source>
</evidence>